<protein>
    <recommendedName>
        <fullName evidence="3">Mos1 transposase HTH domain-containing protein</fullName>
    </recommendedName>
</protein>
<name>A0AAW0TRN6_SCYPA</name>
<proteinExistence type="predicted"/>
<dbReference type="PANTHER" id="PTHR46060">
    <property type="entry name" value="MARINER MOS1 TRANSPOSASE-LIKE PROTEIN"/>
    <property type="match status" value="1"/>
</dbReference>
<comment type="caution">
    <text evidence="1">The sequence shown here is derived from an EMBL/GenBank/DDBJ whole genome shotgun (WGS) entry which is preliminary data.</text>
</comment>
<evidence type="ECO:0000313" key="2">
    <source>
        <dbReference type="Proteomes" id="UP001487740"/>
    </source>
</evidence>
<dbReference type="Proteomes" id="UP001487740">
    <property type="component" value="Unassembled WGS sequence"/>
</dbReference>
<dbReference type="AlphaFoldDB" id="A0AAW0TRN6"/>
<evidence type="ECO:0008006" key="3">
    <source>
        <dbReference type="Google" id="ProtNLM"/>
    </source>
</evidence>
<dbReference type="InterPro" id="IPR052709">
    <property type="entry name" value="Transposase-MT_Hybrid"/>
</dbReference>
<dbReference type="InterPro" id="IPR036397">
    <property type="entry name" value="RNaseH_sf"/>
</dbReference>
<dbReference type="EMBL" id="JARAKH010000028">
    <property type="protein sequence ID" value="KAK8389012.1"/>
    <property type="molecule type" value="Genomic_DNA"/>
</dbReference>
<gene>
    <name evidence="1" type="ORF">O3P69_020769</name>
</gene>
<dbReference type="GO" id="GO:0003676">
    <property type="term" value="F:nucleic acid binding"/>
    <property type="evidence" value="ECO:0007669"/>
    <property type="project" value="InterPro"/>
</dbReference>
<keyword evidence="2" id="KW-1185">Reference proteome</keyword>
<dbReference type="InterPro" id="IPR001888">
    <property type="entry name" value="Transposase_1"/>
</dbReference>
<dbReference type="Pfam" id="PF01359">
    <property type="entry name" value="Transposase_1"/>
    <property type="match status" value="1"/>
</dbReference>
<organism evidence="1 2">
    <name type="scientific">Scylla paramamosain</name>
    <name type="common">Mud crab</name>
    <dbReference type="NCBI Taxonomy" id="85552"/>
    <lineage>
        <taxon>Eukaryota</taxon>
        <taxon>Metazoa</taxon>
        <taxon>Ecdysozoa</taxon>
        <taxon>Arthropoda</taxon>
        <taxon>Crustacea</taxon>
        <taxon>Multicrustacea</taxon>
        <taxon>Malacostraca</taxon>
        <taxon>Eumalacostraca</taxon>
        <taxon>Eucarida</taxon>
        <taxon>Decapoda</taxon>
        <taxon>Pleocyemata</taxon>
        <taxon>Brachyura</taxon>
        <taxon>Eubrachyura</taxon>
        <taxon>Portunoidea</taxon>
        <taxon>Portunidae</taxon>
        <taxon>Portuninae</taxon>
        <taxon>Scylla</taxon>
    </lineage>
</organism>
<reference evidence="1 2" key="1">
    <citation type="submission" date="2023-03" db="EMBL/GenBank/DDBJ databases">
        <title>High-quality genome of Scylla paramamosain provides insights in environmental adaptation.</title>
        <authorList>
            <person name="Zhang L."/>
        </authorList>
    </citation>
    <scope>NUCLEOTIDE SEQUENCE [LARGE SCALE GENOMIC DNA]</scope>
    <source>
        <strain evidence="1">LZ_2023a</strain>
        <tissue evidence="1">Muscle</tissue>
    </source>
</reference>
<accession>A0AAW0TRN6</accession>
<sequence length="263" mass="30513">MTLPLSYATVTRWFKEFRYGRESLEDDPRVGHPSEATSEDTVDRVEAMIMENRRVKVMKTWLHLWDPETKLESMAWKHKGSLTPLKFRTRPSAGKIMAAIFWEAKGVQLLVFLPRGSTITGEYYACSGPGPSDYFLFRQLKSSFRGRWFYDDDEVKEGVTMWLEGQLESFWLAGIQSLRDKSFKCIQVKVFINDVLNDTNLHRKYGDDSTLAASINNSNPNYQQLQRILDNLITWTACNYVTLYTKTAVMHFDLASPQQRPRI</sequence>
<evidence type="ECO:0000313" key="1">
    <source>
        <dbReference type="EMBL" id="KAK8389012.1"/>
    </source>
</evidence>
<dbReference type="Gene3D" id="3.30.420.10">
    <property type="entry name" value="Ribonuclease H-like superfamily/Ribonuclease H"/>
    <property type="match status" value="1"/>
</dbReference>
<dbReference type="PANTHER" id="PTHR46060:SF1">
    <property type="entry name" value="MARINER MOS1 TRANSPOSASE-LIKE PROTEIN"/>
    <property type="match status" value="1"/>
</dbReference>